<sequence>MASFERRVKAGEGVGGPADVFGDAYNSHESVGSVGVNVAGLGAGGKGGVMKSAEGARAFARAYVDGVKGSSTPIASNSNVNNNNTNFFAYSSSLGSVASRPFILHPDEDREREREREQPSPTGSDDSVSMYSQMSVNLSRAGTAASNYASLGRGGRGSLRLGGGGSLRRKGTGVMGVLAEREDEAGFEERGEGEGDPPSPSASELWPEMGEGEVPYAESPVIVSASSQFTSSFPYTATSPRVTPSTSTTTITPSSAGVAVSMSPSTSLGTQQNVNGEGASGLVRMDTVAIGNLIKSRAAARGAGHSAQPSRQGSGFSDLSRSSTVIIKDVREMYESGRDGEGLLSPVAAKKVQEVVAGKDGDENGEGEGEEGKDGGRIERTRTRTQSGGARGRLVPTAQAVQRARSLSRGPDSPRSPITASAPAALATPPQSPGKPVLGRSPSSGGGKWKPKAWVAARKRTLSATSAATTVV</sequence>
<evidence type="ECO:0000313" key="2">
    <source>
        <dbReference type="EMBL" id="KAF6746325.1"/>
    </source>
</evidence>
<feature type="compositionally biased region" description="Gly residues" evidence="1">
    <location>
        <begin position="152"/>
        <end position="166"/>
    </location>
</feature>
<feature type="region of interest" description="Disordered" evidence="1">
    <location>
        <begin position="300"/>
        <end position="322"/>
    </location>
</feature>
<dbReference type="OrthoDB" id="3114974at2759"/>
<feature type="compositionally biased region" description="Low complexity" evidence="1">
    <location>
        <begin position="416"/>
        <end position="429"/>
    </location>
</feature>
<gene>
    <name evidence="2" type="ORF">DFP72DRAFT_923180</name>
</gene>
<feature type="compositionally biased region" description="Basic and acidic residues" evidence="1">
    <location>
        <begin position="105"/>
        <end position="118"/>
    </location>
</feature>
<feature type="compositionally biased region" description="Low complexity" evidence="1">
    <location>
        <begin position="236"/>
        <end position="255"/>
    </location>
</feature>
<feature type="region of interest" description="Disordered" evidence="1">
    <location>
        <begin position="233"/>
        <end position="275"/>
    </location>
</feature>
<reference evidence="2 3" key="1">
    <citation type="submission" date="2020-07" db="EMBL/GenBank/DDBJ databases">
        <title>Comparative genomics of pyrophilous fungi reveals a link between fire events and developmental genes.</title>
        <authorList>
            <consortium name="DOE Joint Genome Institute"/>
            <person name="Steindorff A.S."/>
            <person name="Carver A."/>
            <person name="Calhoun S."/>
            <person name="Stillman K."/>
            <person name="Liu H."/>
            <person name="Lipzen A."/>
            <person name="Pangilinan J."/>
            <person name="Labutti K."/>
            <person name="Bruns T.D."/>
            <person name="Grigoriev I.V."/>
        </authorList>
    </citation>
    <scope>NUCLEOTIDE SEQUENCE [LARGE SCALE GENOMIC DNA]</scope>
    <source>
        <strain evidence="2 3">CBS 144469</strain>
    </source>
</reference>
<accession>A0A8H6HFZ0</accession>
<feature type="compositionally biased region" description="Low complexity" evidence="1">
    <location>
        <begin position="462"/>
        <end position="472"/>
    </location>
</feature>
<proteinExistence type="predicted"/>
<feature type="region of interest" description="Disordered" evidence="1">
    <location>
        <begin position="105"/>
        <end position="130"/>
    </location>
</feature>
<feature type="compositionally biased region" description="Basic and acidic residues" evidence="1">
    <location>
        <begin position="370"/>
        <end position="382"/>
    </location>
</feature>
<dbReference type="EMBL" id="JACGCI010000094">
    <property type="protein sequence ID" value="KAF6746325.1"/>
    <property type="molecule type" value="Genomic_DNA"/>
</dbReference>
<feature type="non-terminal residue" evidence="2">
    <location>
        <position position="1"/>
    </location>
</feature>
<evidence type="ECO:0000313" key="3">
    <source>
        <dbReference type="Proteomes" id="UP000521943"/>
    </source>
</evidence>
<name>A0A8H6HFZ0_9AGAR</name>
<feature type="compositionally biased region" description="Polar residues" evidence="1">
    <location>
        <begin position="119"/>
        <end position="130"/>
    </location>
</feature>
<protein>
    <submittedName>
        <fullName evidence="2">Uncharacterized protein</fullName>
    </submittedName>
</protein>
<keyword evidence="3" id="KW-1185">Reference proteome</keyword>
<comment type="caution">
    <text evidence="2">The sequence shown here is derived from an EMBL/GenBank/DDBJ whole genome shotgun (WGS) entry which is preliminary data.</text>
</comment>
<feature type="compositionally biased region" description="Polar residues" evidence="1">
    <location>
        <begin position="308"/>
        <end position="322"/>
    </location>
</feature>
<feature type="compositionally biased region" description="Polar residues" evidence="1">
    <location>
        <begin position="262"/>
        <end position="275"/>
    </location>
</feature>
<organism evidence="2 3">
    <name type="scientific">Ephemerocybe angulata</name>
    <dbReference type="NCBI Taxonomy" id="980116"/>
    <lineage>
        <taxon>Eukaryota</taxon>
        <taxon>Fungi</taxon>
        <taxon>Dikarya</taxon>
        <taxon>Basidiomycota</taxon>
        <taxon>Agaricomycotina</taxon>
        <taxon>Agaricomycetes</taxon>
        <taxon>Agaricomycetidae</taxon>
        <taxon>Agaricales</taxon>
        <taxon>Agaricineae</taxon>
        <taxon>Psathyrellaceae</taxon>
        <taxon>Ephemerocybe</taxon>
    </lineage>
</organism>
<dbReference type="AlphaFoldDB" id="A0A8H6HFZ0"/>
<feature type="region of interest" description="Disordered" evidence="1">
    <location>
        <begin position="354"/>
        <end position="472"/>
    </location>
</feature>
<feature type="region of interest" description="Disordered" evidence="1">
    <location>
        <begin position="148"/>
        <end position="207"/>
    </location>
</feature>
<dbReference type="Proteomes" id="UP000521943">
    <property type="component" value="Unassembled WGS sequence"/>
</dbReference>
<evidence type="ECO:0000256" key="1">
    <source>
        <dbReference type="SAM" id="MobiDB-lite"/>
    </source>
</evidence>